<evidence type="ECO:0000313" key="12">
    <source>
        <dbReference type="Proteomes" id="UP000708148"/>
    </source>
</evidence>
<evidence type="ECO:0000256" key="9">
    <source>
        <dbReference type="SAM" id="Phobius"/>
    </source>
</evidence>
<dbReference type="Pfam" id="PF01145">
    <property type="entry name" value="Band_7"/>
    <property type="match status" value="1"/>
</dbReference>
<organism evidence="11 12">
    <name type="scientific">Ostreobium quekettii</name>
    <dbReference type="NCBI Taxonomy" id="121088"/>
    <lineage>
        <taxon>Eukaryota</taxon>
        <taxon>Viridiplantae</taxon>
        <taxon>Chlorophyta</taxon>
        <taxon>core chlorophytes</taxon>
        <taxon>Ulvophyceae</taxon>
        <taxon>TCBD clade</taxon>
        <taxon>Bryopsidales</taxon>
        <taxon>Ostreobineae</taxon>
        <taxon>Ostreobiaceae</taxon>
        <taxon>Ostreobium</taxon>
    </lineage>
</organism>
<keyword evidence="7 9" id="KW-0472">Membrane</keyword>
<keyword evidence="6 9" id="KW-1133">Transmembrane helix</keyword>
<dbReference type="PANTHER" id="PTHR15351">
    <property type="entry name" value="ERLIN (ER LIPID RAFT ASSOCIATED PROTEIN) HOMOLOG"/>
    <property type="match status" value="1"/>
</dbReference>
<keyword evidence="12" id="KW-1185">Reference proteome</keyword>
<evidence type="ECO:0000256" key="8">
    <source>
        <dbReference type="ARBA" id="ARBA00023180"/>
    </source>
</evidence>
<evidence type="ECO:0000313" key="11">
    <source>
        <dbReference type="EMBL" id="CAD7695088.1"/>
    </source>
</evidence>
<dbReference type="GO" id="GO:0031625">
    <property type="term" value="F:ubiquitin protein ligase binding"/>
    <property type="evidence" value="ECO:0007669"/>
    <property type="project" value="InterPro"/>
</dbReference>
<reference evidence="11" key="1">
    <citation type="submission" date="2020-12" db="EMBL/GenBank/DDBJ databases">
        <authorList>
            <person name="Iha C."/>
        </authorList>
    </citation>
    <scope>NUCLEOTIDE SEQUENCE</scope>
</reference>
<evidence type="ECO:0000256" key="2">
    <source>
        <dbReference type="ARBA" id="ARBA00008164"/>
    </source>
</evidence>
<evidence type="ECO:0000256" key="5">
    <source>
        <dbReference type="ARBA" id="ARBA00022968"/>
    </source>
</evidence>
<sequence>MSEPPGTHAVNAFFQFSFYFASLAIITAVVSKTSLHVVPQGHVCLYFRFGMLMPRISEPGMRMRLPVVDVCEYISFRMQALPVGNLSCTTRGGTSVLFDRTEVLFQLEKSRIHETVLNYGTKYYLTMIKDKLRQEIGVLCSKLTLQELYMEKTFELPTLLQDVLTSYFAENAPGIVHLGVHISGPIIPDRLRQQFEALDEERTKVLIAQEKVKVQELELEMLKRKAVTEAEIEVEKGEIVTQRWRAQGDVTREQHALENEIFLSQEKAKAEALRIRGEAEAKVNSMKLTPEYLQLAALQALGSNSKWFLGHNWTSVLQQQGIANELFAGVKRHSEPQE</sequence>
<dbReference type="InterPro" id="IPR033294">
    <property type="entry name" value="Erlin1/2"/>
</dbReference>
<dbReference type="InterPro" id="IPR001107">
    <property type="entry name" value="Band_7"/>
</dbReference>
<accession>A0A8S1IL09</accession>
<feature type="transmembrane region" description="Helical" evidence="9">
    <location>
        <begin position="12"/>
        <end position="30"/>
    </location>
</feature>
<evidence type="ECO:0000256" key="7">
    <source>
        <dbReference type="ARBA" id="ARBA00023136"/>
    </source>
</evidence>
<keyword evidence="5" id="KW-0735">Signal-anchor</keyword>
<evidence type="ECO:0000256" key="4">
    <source>
        <dbReference type="ARBA" id="ARBA00022824"/>
    </source>
</evidence>
<evidence type="ECO:0000256" key="3">
    <source>
        <dbReference type="ARBA" id="ARBA00022692"/>
    </source>
</evidence>
<name>A0A8S1IL09_9CHLO</name>
<dbReference type="GO" id="GO:0015485">
    <property type="term" value="F:cholesterol binding"/>
    <property type="evidence" value="ECO:0007669"/>
    <property type="project" value="TreeGrafter"/>
</dbReference>
<dbReference type="GO" id="GO:0005789">
    <property type="term" value="C:endoplasmic reticulum membrane"/>
    <property type="evidence" value="ECO:0007669"/>
    <property type="project" value="UniProtKB-SubCell"/>
</dbReference>
<comment type="similarity">
    <text evidence="2">Belongs to the band 7/mec-2 family.</text>
</comment>
<keyword evidence="4" id="KW-0256">Endoplasmic reticulum</keyword>
<dbReference type="OrthoDB" id="77368at2759"/>
<proteinExistence type="inferred from homology"/>
<dbReference type="Proteomes" id="UP000708148">
    <property type="component" value="Unassembled WGS sequence"/>
</dbReference>
<evidence type="ECO:0000256" key="6">
    <source>
        <dbReference type="ARBA" id="ARBA00022989"/>
    </source>
</evidence>
<evidence type="ECO:0000256" key="1">
    <source>
        <dbReference type="ARBA" id="ARBA00004648"/>
    </source>
</evidence>
<comment type="caution">
    <text evidence="11">The sequence shown here is derived from an EMBL/GenBank/DDBJ whole genome shotgun (WGS) entry which is preliminary data.</text>
</comment>
<dbReference type="PANTHER" id="PTHR15351:SF3">
    <property type="entry name" value="ERLIN"/>
    <property type="match status" value="1"/>
</dbReference>
<evidence type="ECO:0000259" key="10">
    <source>
        <dbReference type="Pfam" id="PF01145"/>
    </source>
</evidence>
<dbReference type="EMBL" id="CAJHUC010000305">
    <property type="protein sequence ID" value="CAD7695088.1"/>
    <property type="molecule type" value="Genomic_DNA"/>
</dbReference>
<keyword evidence="3 9" id="KW-0812">Transmembrane</keyword>
<dbReference type="GO" id="GO:0032933">
    <property type="term" value="P:SREBP signaling pathway"/>
    <property type="evidence" value="ECO:0007669"/>
    <property type="project" value="TreeGrafter"/>
</dbReference>
<comment type="subcellular location">
    <subcellularLocation>
        <location evidence="1">Endoplasmic reticulum membrane</location>
        <topology evidence="1">Single-pass type II membrane protein</topology>
    </subcellularLocation>
</comment>
<gene>
    <name evidence="11" type="ORF">OSTQU699_LOCUS449</name>
</gene>
<feature type="domain" description="Band 7" evidence="10">
    <location>
        <begin position="37"/>
        <end position="214"/>
    </location>
</feature>
<keyword evidence="8" id="KW-0325">Glycoprotein</keyword>
<dbReference type="AlphaFoldDB" id="A0A8S1IL09"/>
<protein>
    <recommendedName>
        <fullName evidence="10">Band 7 domain-containing protein</fullName>
    </recommendedName>
</protein>